<reference evidence="1 2" key="1">
    <citation type="submission" date="2023-08" db="EMBL/GenBank/DDBJ databases">
        <title>Pleionea litopenaei sp. nov., isolated from stomach of juvenile Litopenaeus vannamei.</title>
        <authorList>
            <person name="Rho A.M."/>
            <person name="Hwang C.Y."/>
        </authorList>
    </citation>
    <scope>NUCLEOTIDE SEQUENCE [LARGE SCALE GENOMIC DNA]</scope>
    <source>
        <strain evidence="1 2">HL-JVS1</strain>
    </source>
</reference>
<dbReference type="Proteomes" id="UP001239782">
    <property type="component" value="Chromosome"/>
</dbReference>
<keyword evidence="2" id="KW-1185">Reference proteome</keyword>
<proteinExistence type="predicted"/>
<accession>A0AA51X807</accession>
<evidence type="ECO:0000313" key="1">
    <source>
        <dbReference type="EMBL" id="WMS88449.1"/>
    </source>
</evidence>
<dbReference type="KEGG" id="plei:Q9312_05920"/>
<dbReference type="AlphaFoldDB" id="A0AA51X807"/>
<name>A0AA51X807_9GAMM</name>
<gene>
    <name evidence="1" type="ORF">Q9312_05920</name>
</gene>
<organism evidence="1 2">
    <name type="scientific">Pleionea litopenaei</name>
    <dbReference type="NCBI Taxonomy" id="3070815"/>
    <lineage>
        <taxon>Bacteria</taxon>
        <taxon>Pseudomonadati</taxon>
        <taxon>Pseudomonadota</taxon>
        <taxon>Gammaproteobacteria</taxon>
        <taxon>Oceanospirillales</taxon>
        <taxon>Pleioneaceae</taxon>
        <taxon>Pleionea</taxon>
    </lineage>
</organism>
<protein>
    <submittedName>
        <fullName evidence="1">Uncharacterized protein</fullName>
    </submittedName>
</protein>
<sequence length="160" mass="18404">MEQSGNPLLDLLKLSTAQLQLGLKESEEPVERLTHSFTQLAELIQTLTHEPTDSATKDQLIQQLQSQIQQSITAFQFYDRLVQQLQHVTHHLQETTDLLADSHESMELRLKQKLQAIGNEYSMESEREIYRLILAGRSVATALSEYQDKKTSNHNEIELF</sequence>
<dbReference type="RefSeq" id="WP_309203663.1">
    <property type="nucleotide sequence ID" value="NZ_CP133548.1"/>
</dbReference>
<evidence type="ECO:0000313" key="2">
    <source>
        <dbReference type="Proteomes" id="UP001239782"/>
    </source>
</evidence>
<dbReference type="EMBL" id="CP133548">
    <property type="protein sequence ID" value="WMS88449.1"/>
    <property type="molecule type" value="Genomic_DNA"/>
</dbReference>